<keyword evidence="2" id="KW-1185">Reference proteome</keyword>
<dbReference type="EMBL" id="OX365700">
    <property type="protein sequence ID" value="CAI4031131.1"/>
    <property type="molecule type" value="Genomic_DNA"/>
</dbReference>
<name>A0AA86MY16_9BACT</name>
<organism evidence="1 2">
    <name type="scientific">Nitrospira tepida</name>
    <dbReference type="NCBI Taxonomy" id="2973512"/>
    <lineage>
        <taxon>Bacteria</taxon>
        <taxon>Pseudomonadati</taxon>
        <taxon>Nitrospirota</taxon>
        <taxon>Nitrospiria</taxon>
        <taxon>Nitrospirales</taxon>
        <taxon>Nitrospiraceae</taxon>
        <taxon>Nitrospira</taxon>
    </lineage>
</organism>
<reference evidence="1" key="1">
    <citation type="submission" date="2022-10" db="EMBL/GenBank/DDBJ databases">
        <authorList>
            <person name="Koch H."/>
        </authorList>
    </citation>
    <scope>NUCLEOTIDE SEQUENCE</scope>
    <source>
        <strain evidence="1">DNF</strain>
    </source>
</reference>
<sequence length="83" mass="9518">MKQEQPAIVFPLMLNIGDVWNRSKETEDGLQIDFLLGKEVEIFGVPMPKIERRQGRSTGQVKVLAERGVPEAYKEGFLFLRQN</sequence>
<protein>
    <submittedName>
        <fullName evidence="1">Uncharacterized protein</fullName>
    </submittedName>
</protein>
<proteinExistence type="predicted"/>
<evidence type="ECO:0000313" key="1">
    <source>
        <dbReference type="EMBL" id="CAI4031131.1"/>
    </source>
</evidence>
<accession>A0AA86MY16</accession>
<dbReference type="KEGG" id="nti:DNFV4_01561"/>
<evidence type="ECO:0000313" key="2">
    <source>
        <dbReference type="Proteomes" id="UP001179121"/>
    </source>
</evidence>
<dbReference type="AlphaFoldDB" id="A0AA86MY16"/>
<dbReference type="Proteomes" id="UP001179121">
    <property type="component" value="Chromosome"/>
</dbReference>
<gene>
    <name evidence="1" type="ORF">DNFV4_01561</name>
</gene>